<evidence type="ECO:0000313" key="2">
    <source>
        <dbReference type="Proteomes" id="UP000199126"/>
    </source>
</evidence>
<dbReference type="EMBL" id="FODV01000034">
    <property type="protein sequence ID" value="SEP28716.1"/>
    <property type="molecule type" value="Genomic_DNA"/>
</dbReference>
<evidence type="ECO:0000313" key="1">
    <source>
        <dbReference type="EMBL" id="SEP28716.1"/>
    </source>
</evidence>
<reference evidence="2" key="1">
    <citation type="submission" date="2016-10" db="EMBL/GenBank/DDBJ databases">
        <authorList>
            <person name="Varghese N."/>
            <person name="Submissions S."/>
        </authorList>
    </citation>
    <scope>NUCLEOTIDE SEQUENCE [LARGE SCALE GENOMIC DNA]</scope>
    <source>
        <strain evidence="2">CGMCC 1.10121</strain>
    </source>
</reference>
<dbReference type="Proteomes" id="UP000199126">
    <property type="component" value="Unassembled WGS sequence"/>
</dbReference>
<organism evidence="1 2">
    <name type="scientific">Halogranum amylolyticum</name>
    <dbReference type="NCBI Taxonomy" id="660520"/>
    <lineage>
        <taxon>Archaea</taxon>
        <taxon>Methanobacteriati</taxon>
        <taxon>Methanobacteriota</taxon>
        <taxon>Stenosarchaea group</taxon>
        <taxon>Halobacteria</taxon>
        <taxon>Halobacteriales</taxon>
        <taxon>Haloferacaceae</taxon>
    </lineage>
</organism>
<gene>
    <name evidence="1" type="ORF">SAMN04487948_13410</name>
</gene>
<name>A0A1H8WM66_9EURY</name>
<sequence length="140" mass="14923">MPDEQAGEAAPAHILEAAVEAYIVALLAGDAAGDEAERVAVDVTASAAVDEALNQLIAESTEFASTADLVAEGVARAVGGERTQEIEGLGAYRRQLEAIATNDDYAVDDVFRSSTRHSCGLRRSDRVVQRSVIRWVPKRL</sequence>
<dbReference type="RefSeq" id="WP_089827962.1">
    <property type="nucleotide sequence ID" value="NZ_FODV01000034.1"/>
</dbReference>
<accession>A0A1H8WM66</accession>
<dbReference type="AlphaFoldDB" id="A0A1H8WM66"/>
<keyword evidence="2" id="KW-1185">Reference proteome</keyword>
<protein>
    <submittedName>
        <fullName evidence="1">Uncharacterized protein</fullName>
    </submittedName>
</protein>
<proteinExistence type="predicted"/>